<feature type="region of interest" description="Disordered" evidence="1">
    <location>
        <begin position="38"/>
        <end position="58"/>
    </location>
</feature>
<evidence type="ECO:0000313" key="2">
    <source>
        <dbReference type="EMBL" id="KAI0299416.1"/>
    </source>
</evidence>
<organism evidence="2 3">
    <name type="scientific">Multifurca ochricompacta</name>
    <dbReference type="NCBI Taxonomy" id="376703"/>
    <lineage>
        <taxon>Eukaryota</taxon>
        <taxon>Fungi</taxon>
        <taxon>Dikarya</taxon>
        <taxon>Basidiomycota</taxon>
        <taxon>Agaricomycotina</taxon>
        <taxon>Agaricomycetes</taxon>
        <taxon>Russulales</taxon>
        <taxon>Russulaceae</taxon>
        <taxon>Multifurca</taxon>
    </lineage>
</organism>
<feature type="region of interest" description="Disordered" evidence="1">
    <location>
        <begin position="147"/>
        <end position="169"/>
    </location>
</feature>
<proteinExistence type="predicted"/>
<feature type="compositionally biased region" description="Basic and acidic residues" evidence="1">
    <location>
        <begin position="154"/>
        <end position="163"/>
    </location>
</feature>
<sequence length="169" mass="18732">MHISERLGLHSMRPCDLMLLTRTTSAKCSFTRALNPRSLSPNRMEGTNPTRQRSCLSRSGVPSDISNYDRPLLLILHFLSVSGAFYVSSRGLAAGLGAWTLRLDALVQPKFCPVSPLNDRPTSTLTSICIHRAKLHRGNARRILPVPISSQPEKMGEHKKDTVDDCLPE</sequence>
<evidence type="ECO:0000313" key="3">
    <source>
        <dbReference type="Proteomes" id="UP001203297"/>
    </source>
</evidence>
<dbReference type="Proteomes" id="UP001203297">
    <property type="component" value="Unassembled WGS sequence"/>
</dbReference>
<accession>A0AAD4M353</accession>
<dbReference type="EMBL" id="WTXG01000023">
    <property type="protein sequence ID" value="KAI0299416.1"/>
    <property type="molecule type" value="Genomic_DNA"/>
</dbReference>
<reference evidence="2" key="1">
    <citation type="journal article" date="2022" name="New Phytol.">
        <title>Evolutionary transition to the ectomycorrhizal habit in the genomes of a hyperdiverse lineage of mushroom-forming fungi.</title>
        <authorList>
            <person name="Looney B."/>
            <person name="Miyauchi S."/>
            <person name="Morin E."/>
            <person name="Drula E."/>
            <person name="Courty P.E."/>
            <person name="Kohler A."/>
            <person name="Kuo A."/>
            <person name="LaButti K."/>
            <person name="Pangilinan J."/>
            <person name="Lipzen A."/>
            <person name="Riley R."/>
            <person name="Andreopoulos W."/>
            <person name="He G."/>
            <person name="Johnson J."/>
            <person name="Nolan M."/>
            <person name="Tritt A."/>
            <person name="Barry K.W."/>
            <person name="Grigoriev I.V."/>
            <person name="Nagy L.G."/>
            <person name="Hibbett D."/>
            <person name="Henrissat B."/>
            <person name="Matheny P.B."/>
            <person name="Labbe J."/>
            <person name="Martin F.M."/>
        </authorList>
    </citation>
    <scope>NUCLEOTIDE SEQUENCE</scope>
    <source>
        <strain evidence="2">BPL690</strain>
    </source>
</reference>
<keyword evidence="3" id="KW-1185">Reference proteome</keyword>
<protein>
    <submittedName>
        <fullName evidence="2">Uncharacterized protein</fullName>
    </submittedName>
</protein>
<comment type="caution">
    <text evidence="2">The sequence shown here is derived from an EMBL/GenBank/DDBJ whole genome shotgun (WGS) entry which is preliminary data.</text>
</comment>
<name>A0AAD4M353_9AGAM</name>
<gene>
    <name evidence="2" type="ORF">B0F90DRAFT_619627</name>
</gene>
<dbReference type="AlphaFoldDB" id="A0AAD4M353"/>
<evidence type="ECO:0000256" key="1">
    <source>
        <dbReference type="SAM" id="MobiDB-lite"/>
    </source>
</evidence>
<feature type="compositionally biased region" description="Polar residues" evidence="1">
    <location>
        <begin position="38"/>
        <end position="57"/>
    </location>
</feature>